<proteinExistence type="predicted"/>
<accession>A0A8S5UZK7</accession>
<name>A0A8S5UZK7_9CAUD</name>
<dbReference type="EMBL" id="BK016174">
    <property type="protein sequence ID" value="DAF99929.1"/>
    <property type="molecule type" value="Genomic_DNA"/>
</dbReference>
<protein>
    <submittedName>
        <fullName evidence="1">Uncharacterized protein</fullName>
    </submittedName>
</protein>
<evidence type="ECO:0000313" key="1">
    <source>
        <dbReference type="EMBL" id="DAF99929.1"/>
    </source>
</evidence>
<organism evidence="1">
    <name type="scientific">Siphoviridae sp. ctJT77</name>
    <dbReference type="NCBI Taxonomy" id="2825432"/>
    <lineage>
        <taxon>Viruses</taxon>
        <taxon>Duplodnaviria</taxon>
        <taxon>Heunggongvirae</taxon>
        <taxon>Uroviricota</taxon>
        <taxon>Caudoviricetes</taxon>
    </lineage>
</organism>
<sequence>MLEQYVCFQEAVLDDEPPESLSGKGILCIC</sequence>
<reference evidence="1" key="1">
    <citation type="journal article" date="2021" name="Proc. Natl. Acad. Sci. U.S.A.">
        <title>A Catalog of Tens of Thousands of Viruses from Human Metagenomes Reveals Hidden Associations with Chronic Diseases.</title>
        <authorList>
            <person name="Tisza M.J."/>
            <person name="Buck C.B."/>
        </authorList>
    </citation>
    <scope>NUCLEOTIDE SEQUENCE</scope>
    <source>
        <strain evidence="1">CtJT77</strain>
    </source>
</reference>